<name>A0A4Y3KKR6_9CELL</name>
<sequence>MRMTRRGPRNPRAKQQRTAAIMTGAALVVGATVLPSAGSAADGPAADPWVSTIPEGYHRFTAPQAAVEEIVGTRPAVLELQGNIGPSGTWSDLAMDPSGANYQTTVGPLAPGLYYYQYTATESDRTKHSFRAPGTPVAVTSHPAWSTLFVPGPSVQWMADLRSGGTVEELTYESPVTDDEATTLVWTPPGYDADRVDPYPVLYLLADRNQSYREWAELGRVPQVLDNLAAEGRLEPMVVVMAQVGGSDPRTELLDGVVDATRDAYHVAADGHGQAVAGIRDGGQQALTVLRSDPGTFGAVGSFSGRLGGSISASTAREINEGTDLLRIYVGNVLDPSYNLNDALLKTLTSAGVEHDFDGVDPAHGGTWDAWRSGLRDFVSRVFQDDPGHEPRDGHLPLDGPYTAPAPGSITLPHVGENGIVTFETGTQWADAKDVTVWANWAPNGAWFRVPMTKVGDRWRVSMGPLDGFYYYRYVVDGVDKKDPEDTVNTLTGVSPLFVPGKTDRMLSDVPAGTGGELSVLTYDSAVADEERSAYVWTPPGYDADRAEPYPVLYLNHGGGQSWGDWVEVGRAVQIMDHHSLDGAIVPMVVVMGNGNVPDFPAELLENLAPAARAKYNIASDPDHQALAGLSLGALRTLDTWLTRPGEFGWIGAFSGGLFFGAPQFDADAVNEHTRLARIYTGDVSDFAYQSVINTMDLLSESGVTYEFAGVTAGPHGFDTWQTNLIDFVPRLFREEPAEGIELRAVVPEQADGVLALSVADHDEGVTLTPATNAGDRLRFRGALPAVTVTDSRSVSQAGASGWAVAGQAYTFTSATRAFGAEYLGWSPRVETPRPGLTAGAARTTALSGGHGLVVPGRLAYATPVGRFGSATLGADLSLEVPVDTAPGSYAGTLTLTLFPVD</sequence>
<gene>
    <name evidence="2" type="ORF">CGE01nite_14870</name>
</gene>
<dbReference type="SUPFAM" id="SSF81296">
    <property type="entry name" value="E set domains"/>
    <property type="match status" value="1"/>
</dbReference>
<dbReference type="GO" id="GO:0016747">
    <property type="term" value="F:acyltransferase activity, transferring groups other than amino-acyl groups"/>
    <property type="evidence" value="ECO:0007669"/>
    <property type="project" value="TreeGrafter"/>
</dbReference>
<feature type="chain" id="PRO_5021492320" description="Esterase" evidence="1">
    <location>
        <begin position="41"/>
        <end position="902"/>
    </location>
</feature>
<accession>A0A4Y3KKR6</accession>
<keyword evidence="3" id="KW-1185">Reference proteome</keyword>
<dbReference type="AlphaFoldDB" id="A0A4Y3KKR6"/>
<dbReference type="InterPro" id="IPR050583">
    <property type="entry name" value="Mycobacterial_A85_antigen"/>
</dbReference>
<evidence type="ECO:0008006" key="4">
    <source>
        <dbReference type="Google" id="ProtNLM"/>
    </source>
</evidence>
<dbReference type="PANTHER" id="PTHR48098:SF1">
    <property type="entry name" value="DIACYLGLYCEROL ACYLTRANSFERASE_MYCOLYLTRANSFERASE AG85A"/>
    <property type="match status" value="1"/>
</dbReference>
<evidence type="ECO:0000256" key="1">
    <source>
        <dbReference type="SAM" id="SignalP"/>
    </source>
</evidence>
<proteinExistence type="predicted"/>
<dbReference type="GO" id="GO:0005975">
    <property type="term" value="P:carbohydrate metabolic process"/>
    <property type="evidence" value="ECO:0007669"/>
    <property type="project" value="UniProtKB-ARBA"/>
</dbReference>
<evidence type="ECO:0000313" key="3">
    <source>
        <dbReference type="Proteomes" id="UP000320461"/>
    </source>
</evidence>
<dbReference type="EMBL" id="BJLQ01000012">
    <property type="protein sequence ID" value="GEA84236.1"/>
    <property type="molecule type" value="Genomic_DNA"/>
</dbReference>
<dbReference type="InterPro" id="IPR014756">
    <property type="entry name" value="Ig_E-set"/>
</dbReference>
<dbReference type="Gene3D" id="3.40.50.1820">
    <property type="entry name" value="alpha/beta hydrolase"/>
    <property type="match status" value="2"/>
</dbReference>
<evidence type="ECO:0000313" key="2">
    <source>
        <dbReference type="EMBL" id="GEA84236.1"/>
    </source>
</evidence>
<dbReference type="InterPro" id="IPR029058">
    <property type="entry name" value="AB_hydrolase_fold"/>
</dbReference>
<reference evidence="2 3" key="1">
    <citation type="submission" date="2019-06" db="EMBL/GenBank/DDBJ databases">
        <title>Whole genome shotgun sequence of Cellulomonas gelida NBRC 3748.</title>
        <authorList>
            <person name="Hosoyama A."/>
            <person name="Uohara A."/>
            <person name="Ohji S."/>
            <person name="Ichikawa N."/>
        </authorList>
    </citation>
    <scope>NUCLEOTIDE SEQUENCE [LARGE SCALE GENOMIC DNA]</scope>
    <source>
        <strain evidence="2 3">NBRC 3748</strain>
    </source>
</reference>
<dbReference type="Proteomes" id="UP000320461">
    <property type="component" value="Unassembled WGS sequence"/>
</dbReference>
<dbReference type="Gene3D" id="2.60.40.10">
    <property type="entry name" value="Immunoglobulins"/>
    <property type="match status" value="1"/>
</dbReference>
<protein>
    <recommendedName>
        <fullName evidence="4">Esterase</fullName>
    </recommendedName>
</protein>
<dbReference type="InterPro" id="IPR013783">
    <property type="entry name" value="Ig-like_fold"/>
</dbReference>
<dbReference type="PANTHER" id="PTHR48098">
    <property type="entry name" value="ENTEROCHELIN ESTERASE-RELATED"/>
    <property type="match status" value="1"/>
</dbReference>
<comment type="caution">
    <text evidence="2">The sequence shown here is derived from an EMBL/GenBank/DDBJ whole genome shotgun (WGS) entry which is preliminary data.</text>
</comment>
<dbReference type="SUPFAM" id="SSF53474">
    <property type="entry name" value="alpha/beta-Hydrolases"/>
    <property type="match status" value="2"/>
</dbReference>
<dbReference type="Pfam" id="PF00756">
    <property type="entry name" value="Esterase"/>
    <property type="match status" value="2"/>
</dbReference>
<organism evidence="2 3">
    <name type="scientific">Cellulomonas gelida</name>
    <dbReference type="NCBI Taxonomy" id="1712"/>
    <lineage>
        <taxon>Bacteria</taxon>
        <taxon>Bacillati</taxon>
        <taxon>Actinomycetota</taxon>
        <taxon>Actinomycetes</taxon>
        <taxon>Micrococcales</taxon>
        <taxon>Cellulomonadaceae</taxon>
        <taxon>Cellulomonas</taxon>
    </lineage>
</organism>
<dbReference type="InterPro" id="IPR000801">
    <property type="entry name" value="Esterase-like"/>
</dbReference>
<keyword evidence="1" id="KW-0732">Signal</keyword>
<feature type="signal peptide" evidence="1">
    <location>
        <begin position="1"/>
        <end position="40"/>
    </location>
</feature>
<dbReference type="RefSeq" id="WP_229747563.1">
    <property type="nucleotide sequence ID" value="NZ_BJLQ01000012.1"/>
</dbReference>